<evidence type="ECO:0000313" key="1">
    <source>
        <dbReference type="EMBL" id="EMR07354.1"/>
    </source>
</evidence>
<reference evidence="1 2" key="1">
    <citation type="journal article" date="2013" name="Genome Announc.">
        <title>Draft Genome Sequence of Bhargavaea cecembensis Strain DSE10T, Isolated from a Deep-Sea Sediment Sample Collected at a Depth of 5,904 m from the Chagos-Laccadive Ridge System in the Indian Ocean.</title>
        <authorList>
            <person name="Shivaji S."/>
            <person name="Ara S."/>
            <person name="Begum Z."/>
            <person name="Ruth M."/>
            <person name="Singh A."/>
            <person name="Kumar Pinnaka A."/>
        </authorList>
    </citation>
    <scope>NUCLEOTIDE SEQUENCE [LARGE SCALE GENOMIC DNA]</scope>
    <source>
        <strain evidence="1 2">DSE10</strain>
    </source>
</reference>
<accession>M7PA48</accession>
<dbReference type="STRING" id="1235279.C772_00370"/>
<dbReference type="AlphaFoldDB" id="M7PA48"/>
<dbReference type="Proteomes" id="UP000011919">
    <property type="component" value="Unassembled WGS sequence"/>
</dbReference>
<protein>
    <submittedName>
        <fullName evidence="1">Uncharacterized protein</fullName>
    </submittedName>
</protein>
<comment type="caution">
    <text evidence="1">The sequence shown here is derived from an EMBL/GenBank/DDBJ whole genome shotgun (WGS) entry which is preliminary data.</text>
</comment>
<gene>
    <name evidence="1" type="ORF">C772_00370</name>
</gene>
<proteinExistence type="predicted"/>
<evidence type="ECO:0000313" key="2">
    <source>
        <dbReference type="Proteomes" id="UP000011919"/>
    </source>
</evidence>
<sequence>MPSVRDPYSYGGPGATPGPTVKVWMGEGAAFEHACVQRLFSYAFMPRIEPDTGFLRACSTKADRFEQEKGALLLTDDSFREPVLLSGEGTAARTLQIPPPVGTDHPSDVSHLKRRWIKKIENPEVEYQRTRVALRPFLSFRHIPPNFTLIHSAVTADGRMAAHPGHSRCITSEQAQRFNPSQVPPQGNTGREWITLHTIPSPVLLSAPRRKTSHSSHDGDGSPIPFPTNRIWLC</sequence>
<name>M7PA48_9BACL</name>
<organism evidence="1 2">
    <name type="scientific">Bhargavaea cecembensis DSE10</name>
    <dbReference type="NCBI Taxonomy" id="1235279"/>
    <lineage>
        <taxon>Bacteria</taxon>
        <taxon>Bacillati</taxon>
        <taxon>Bacillota</taxon>
        <taxon>Bacilli</taxon>
        <taxon>Bacillales</taxon>
        <taxon>Caryophanaceae</taxon>
        <taxon>Bhargavaea</taxon>
    </lineage>
</organism>
<dbReference type="EMBL" id="AOFT01000002">
    <property type="protein sequence ID" value="EMR07354.1"/>
    <property type="molecule type" value="Genomic_DNA"/>
</dbReference>
<keyword evidence="2" id="KW-1185">Reference proteome</keyword>